<dbReference type="PANTHER" id="PTHR46681">
    <property type="entry name" value="KINETOCHORE PROTEIN NDC80 HOMOLOG"/>
    <property type="match status" value="1"/>
</dbReference>
<dbReference type="Proteomes" id="UP000834106">
    <property type="component" value="Chromosome 4"/>
</dbReference>
<reference evidence="2" key="1">
    <citation type="submission" date="2023-05" db="EMBL/GenBank/DDBJ databases">
        <authorList>
            <person name="Huff M."/>
        </authorList>
    </citation>
    <scope>NUCLEOTIDE SEQUENCE</scope>
</reference>
<accession>A0AAD1YXC1</accession>
<gene>
    <name evidence="2" type="ORF">FPE_LOCUS6315</name>
</gene>
<dbReference type="InterPro" id="IPR055307">
    <property type="entry name" value="NDC80_plants"/>
</dbReference>
<organism evidence="2 3">
    <name type="scientific">Fraxinus pennsylvanica</name>
    <dbReference type="NCBI Taxonomy" id="56036"/>
    <lineage>
        <taxon>Eukaryota</taxon>
        <taxon>Viridiplantae</taxon>
        <taxon>Streptophyta</taxon>
        <taxon>Embryophyta</taxon>
        <taxon>Tracheophyta</taxon>
        <taxon>Spermatophyta</taxon>
        <taxon>Magnoliopsida</taxon>
        <taxon>eudicotyledons</taxon>
        <taxon>Gunneridae</taxon>
        <taxon>Pentapetalae</taxon>
        <taxon>asterids</taxon>
        <taxon>lamiids</taxon>
        <taxon>Lamiales</taxon>
        <taxon>Oleaceae</taxon>
        <taxon>Oleeae</taxon>
        <taxon>Fraxinus</taxon>
    </lineage>
</organism>
<keyword evidence="1" id="KW-0175">Coiled coil</keyword>
<evidence type="ECO:0000313" key="3">
    <source>
        <dbReference type="Proteomes" id="UP000834106"/>
    </source>
</evidence>
<protein>
    <submittedName>
        <fullName evidence="2">Uncharacterized protein</fullName>
    </submittedName>
</protein>
<keyword evidence="3" id="KW-1185">Reference proteome</keyword>
<dbReference type="PANTHER" id="PTHR46681:SF1">
    <property type="entry name" value="KINETOCHORE PROTEIN NDC80 HOMOLOG"/>
    <property type="match status" value="1"/>
</dbReference>
<dbReference type="AlphaFoldDB" id="A0AAD1YXC1"/>
<feature type="coiled-coil region" evidence="1">
    <location>
        <begin position="84"/>
        <end position="145"/>
    </location>
</feature>
<evidence type="ECO:0000313" key="2">
    <source>
        <dbReference type="EMBL" id="CAI9758885.1"/>
    </source>
</evidence>
<sequence>MSASFSSLQGQRMSKNLASNFVLSKEAEEQLNTHVIQAGKAIFELSYTNEELLQELDAVLNSFDLAWLIWKTEGKCTEFECTMLEQLDGHMLEVQKKFEDLAKETEAGNMDDVEKEASEFLKMSKAKLQETIMQIEGEVQMCAQELFSLIDSASTYKEYMGSKISKISYFFCCKSVSLA</sequence>
<proteinExistence type="predicted"/>
<name>A0AAD1YXC1_9LAMI</name>
<evidence type="ECO:0000256" key="1">
    <source>
        <dbReference type="SAM" id="Coils"/>
    </source>
</evidence>
<dbReference type="EMBL" id="OU503039">
    <property type="protein sequence ID" value="CAI9758885.1"/>
    <property type="molecule type" value="Genomic_DNA"/>
</dbReference>